<keyword evidence="4 8" id="KW-1133">Transmembrane helix</keyword>
<evidence type="ECO:0000256" key="1">
    <source>
        <dbReference type="ARBA" id="ARBA00004141"/>
    </source>
</evidence>
<dbReference type="Gene3D" id="1.10.357.140">
    <property type="entry name" value="UbiA prenyltransferase"/>
    <property type="match status" value="1"/>
</dbReference>
<feature type="transmembrane region" description="Helical" evidence="8">
    <location>
        <begin position="156"/>
        <end position="176"/>
    </location>
</feature>
<sequence length="308" mass="34692">MQQNQYSVTSESEMESGRLTLYEIKAIIKMGLVQGNLIPTFAGAWLAIAFGGFNFFQSLPIVLLMIVGSTLIMGGACAINNYYDQDIDSIMPSKQKRPTVNGRISDKHLVQFSFALMIVGEILLFMINIPTGIIGLLGIFGYVVLYSIWSKRHTVWNTVVGSFPGAIPPLIGWASIDQTLSPLAWTLFLVLFMWQPAHFYALAYRRKDEYALANIPMLPAVKSFNRTRLSMLFWVLLLLPLPFLMTQLGVVFVIIATLLNLAWMSLALYGFKKEINKSKWATSMFVFSLNYLVIFFVMTVIVTVIQLI</sequence>
<comment type="subcellular location">
    <subcellularLocation>
        <location evidence="8">Cell membrane</location>
        <topology evidence="8">Multi-pass membrane protein</topology>
    </subcellularLocation>
    <subcellularLocation>
        <location evidence="1">Membrane</location>
        <topology evidence="1">Multi-pass membrane protein</topology>
    </subcellularLocation>
</comment>
<feature type="transmembrane region" description="Helical" evidence="8">
    <location>
        <begin position="182"/>
        <end position="204"/>
    </location>
</feature>
<comment type="pathway">
    <text evidence="8">Porphyrin-containing compound metabolism; heme O biosynthesis; heme O from protoheme: step 1/1.</text>
</comment>
<keyword evidence="8" id="KW-1003">Cell membrane</keyword>
<dbReference type="InterPro" id="IPR006369">
    <property type="entry name" value="Protohaem_IX_farnesylTrfase"/>
</dbReference>
<dbReference type="EMBL" id="LT906462">
    <property type="protein sequence ID" value="SNV72366.1"/>
    <property type="molecule type" value="Genomic_DNA"/>
</dbReference>
<organism evidence="9 10">
    <name type="scientific">Mammaliicoccus stepanovicii</name>
    <dbReference type="NCBI Taxonomy" id="643214"/>
    <lineage>
        <taxon>Bacteria</taxon>
        <taxon>Bacillati</taxon>
        <taxon>Bacillota</taxon>
        <taxon>Bacilli</taxon>
        <taxon>Bacillales</taxon>
        <taxon>Staphylococcaceae</taxon>
        <taxon>Mammaliicoccus</taxon>
    </lineage>
</organism>
<evidence type="ECO:0000313" key="10">
    <source>
        <dbReference type="Proteomes" id="UP000242084"/>
    </source>
</evidence>
<feature type="transmembrane region" description="Helical" evidence="8">
    <location>
        <begin position="104"/>
        <end position="127"/>
    </location>
</feature>
<dbReference type="InterPro" id="IPR000537">
    <property type="entry name" value="UbiA_prenyltransferase"/>
</dbReference>
<keyword evidence="3 8" id="KW-0812">Transmembrane</keyword>
<dbReference type="GO" id="GO:0008495">
    <property type="term" value="F:protoheme IX farnesyltransferase activity"/>
    <property type="evidence" value="ECO:0007669"/>
    <property type="project" value="UniProtKB-UniRule"/>
</dbReference>
<protein>
    <recommendedName>
        <fullName evidence="8">Protoheme IX farnesyltransferase</fullName>
        <ecNumber evidence="8">2.5.1.141</ecNumber>
    </recommendedName>
    <alternativeName>
        <fullName evidence="8">Heme B farnesyltransferase</fullName>
    </alternativeName>
    <alternativeName>
        <fullName evidence="8">Heme O synthase</fullName>
    </alternativeName>
</protein>
<dbReference type="EC" id="2.5.1.141" evidence="8"/>
<feature type="transmembrane region" description="Helical" evidence="8">
    <location>
        <begin position="37"/>
        <end position="56"/>
    </location>
</feature>
<keyword evidence="2 8" id="KW-0808">Transferase</keyword>
<dbReference type="Pfam" id="PF01040">
    <property type="entry name" value="UbiA"/>
    <property type="match status" value="1"/>
</dbReference>
<gene>
    <name evidence="8 9" type="primary">ctaB</name>
    <name evidence="9" type="ORF">SAMEA4384403_01708</name>
</gene>
<dbReference type="AlphaFoldDB" id="A0A239ZP53"/>
<feature type="transmembrane region" description="Helical" evidence="8">
    <location>
        <begin position="133"/>
        <end position="149"/>
    </location>
</feature>
<dbReference type="PANTHER" id="PTHR43448">
    <property type="entry name" value="PROTOHEME IX FARNESYLTRANSFERASE, MITOCHONDRIAL"/>
    <property type="match status" value="1"/>
</dbReference>
<dbReference type="UniPathway" id="UPA00834">
    <property type="reaction ID" value="UER00712"/>
</dbReference>
<accession>A0A239ZP53</accession>
<proteinExistence type="inferred from homology"/>
<comment type="similarity">
    <text evidence="8">Belongs to the UbiA prenyltransferase family. Protoheme IX farnesyltransferase subfamily.</text>
</comment>
<comment type="catalytic activity">
    <reaction evidence="7 8">
        <text>heme b + (2E,6E)-farnesyl diphosphate + H2O = Fe(II)-heme o + diphosphate</text>
        <dbReference type="Rhea" id="RHEA:28070"/>
        <dbReference type="ChEBI" id="CHEBI:15377"/>
        <dbReference type="ChEBI" id="CHEBI:33019"/>
        <dbReference type="ChEBI" id="CHEBI:60344"/>
        <dbReference type="ChEBI" id="CHEBI:60530"/>
        <dbReference type="ChEBI" id="CHEBI:175763"/>
        <dbReference type="EC" id="2.5.1.141"/>
    </reaction>
</comment>
<feature type="transmembrane region" description="Helical" evidence="8">
    <location>
        <begin position="225"/>
        <end position="244"/>
    </location>
</feature>
<dbReference type="GO" id="GO:0005886">
    <property type="term" value="C:plasma membrane"/>
    <property type="evidence" value="ECO:0007669"/>
    <property type="project" value="UniProtKB-SubCell"/>
</dbReference>
<feature type="transmembrane region" description="Helical" evidence="8">
    <location>
        <begin position="62"/>
        <end position="83"/>
    </location>
</feature>
<dbReference type="OrthoDB" id="9814417at2"/>
<evidence type="ECO:0000256" key="3">
    <source>
        <dbReference type="ARBA" id="ARBA00022692"/>
    </source>
</evidence>
<evidence type="ECO:0000256" key="6">
    <source>
        <dbReference type="ARBA" id="ARBA00023136"/>
    </source>
</evidence>
<keyword evidence="6 8" id="KW-0472">Membrane</keyword>
<dbReference type="InterPro" id="IPR044878">
    <property type="entry name" value="UbiA_sf"/>
</dbReference>
<evidence type="ECO:0000256" key="5">
    <source>
        <dbReference type="ARBA" id="ARBA00023133"/>
    </source>
</evidence>
<keyword evidence="10" id="KW-1185">Reference proteome</keyword>
<dbReference type="KEGG" id="sste:SAMEA4384403_1708"/>
<dbReference type="HAMAP" id="MF_00154">
    <property type="entry name" value="CyoE_CtaB"/>
    <property type="match status" value="1"/>
</dbReference>
<evidence type="ECO:0000256" key="8">
    <source>
        <dbReference type="HAMAP-Rule" id="MF_00154"/>
    </source>
</evidence>
<evidence type="ECO:0000256" key="7">
    <source>
        <dbReference type="ARBA" id="ARBA00047690"/>
    </source>
</evidence>
<evidence type="ECO:0000256" key="4">
    <source>
        <dbReference type="ARBA" id="ARBA00022989"/>
    </source>
</evidence>
<dbReference type="PANTHER" id="PTHR43448:SF2">
    <property type="entry name" value="PROTOHEME IX FARNESYLTRANSFERASE, MITOCHONDRIAL"/>
    <property type="match status" value="1"/>
</dbReference>
<feature type="transmembrane region" description="Helical" evidence="8">
    <location>
        <begin position="283"/>
        <end position="305"/>
    </location>
</feature>
<comment type="miscellaneous">
    <text evidence="8">Carbon 2 of the heme B porphyrin ring is defined according to the Fischer nomenclature.</text>
</comment>
<name>A0A239ZP53_9STAP</name>
<evidence type="ECO:0000256" key="2">
    <source>
        <dbReference type="ARBA" id="ARBA00022679"/>
    </source>
</evidence>
<feature type="transmembrane region" description="Helical" evidence="8">
    <location>
        <begin position="250"/>
        <end position="271"/>
    </location>
</feature>
<evidence type="ECO:0000313" key="9">
    <source>
        <dbReference type="EMBL" id="SNV72366.1"/>
    </source>
</evidence>
<reference evidence="9 10" key="1">
    <citation type="submission" date="2017-06" db="EMBL/GenBank/DDBJ databases">
        <authorList>
            <consortium name="Pathogen Informatics"/>
        </authorList>
    </citation>
    <scope>NUCLEOTIDE SEQUENCE [LARGE SCALE GENOMIC DNA]</scope>
    <source>
        <strain evidence="9 10">NCTC13839</strain>
    </source>
</reference>
<keyword evidence="5 8" id="KW-0350">Heme biosynthesis</keyword>
<comment type="subunit">
    <text evidence="8">Interacts with CtaA.</text>
</comment>
<dbReference type="GO" id="GO:0048034">
    <property type="term" value="P:heme O biosynthetic process"/>
    <property type="evidence" value="ECO:0007669"/>
    <property type="project" value="UniProtKB-UniRule"/>
</dbReference>
<dbReference type="NCBIfam" id="TIGR01473">
    <property type="entry name" value="cyoE_ctaB"/>
    <property type="match status" value="1"/>
</dbReference>
<comment type="function">
    <text evidence="8">Converts heme B (protoheme IX) to heme O by substitution of the vinyl group on carbon 2 of heme B porphyrin ring with a hydroxyethyl farnesyl side group.</text>
</comment>
<dbReference type="Proteomes" id="UP000242084">
    <property type="component" value="Chromosome 1"/>
</dbReference>
<dbReference type="CDD" id="cd13957">
    <property type="entry name" value="PT_UbiA_Cox10"/>
    <property type="match status" value="1"/>
</dbReference>